<evidence type="ECO:0000256" key="1">
    <source>
        <dbReference type="ARBA" id="ARBA00004328"/>
    </source>
</evidence>
<feature type="domain" description="RdRp catalytic" evidence="21">
    <location>
        <begin position="637"/>
        <end position="800"/>
    </location>
</feature>
<dbReference type="InterPro" id="IPR014023">
    <property type="entry name" value="Mononeg_RNA_pol_cat"/>
</dbReference>
<evidence type="ECO:0000256" key="3">
    <source>
        <dbReference type="ARBA" id="ARBA00022484"/>
    </source>
</evidence>
<comment type="catalytic activity">
    <reaction evidence="14">
        <text>a 5'-end triphospho-adenylyl-adenylyl-cytidylyl-adenosine in mRNA + GDP + H(+) = a 5'-end (5'-triphosphoguanosine)-adenylyl-adenylyl-cytidylyl-adenosine in mRNA + diphosphate</text>
        <dbReference type="Rhea" id="RHEA:65436"/>
        <dbReference type="Rhea" id="RHEA-COMP:16797"/>
        <dbReference type="Rhea" id="RHEA-COMP:16799"/>
        <dbReference type="ChEBI" id="CHEBI:15378"/>
        <dbReference type="ChEBI" id="CHEBI:33019"/>
        <dbReference type="ChEBI" id="CHEBI:58189"/>
        <dbReference type="ChEBI" id="CHEBI:156484"/>
        <dbReference type="ChEBI" id="CHEBI:156503"/>
        <dbReference type="EC" id="2.7.7.88"/>
    </reaction>
</comment>
<sequence>MTSPATRSTLDSRAFMQEEKFDTWLDLGPLYELQKFCREMSEWDKEHFSPLFCIFSYDTLTLLDLVNVKPPTISSAVVTPCLPAKILHYGLTHVITSCHMTPSIMNKMYNMSAESAKEALGIQIAHLMHNMGQELFHWVNPSMDVWGAKLSMYPSEISNFSCIVEDMMRVLEAYKTLSEYKNVKSARYRSKLRLASFKKLYNNDSATLSLPSLKARIILSLDLSVLIWDQNTYILTHKYLLEVINKVNEAYCALLYSHMVSGTGLNEHHYSWVVRFLRHIALTVESFCMYSNNPEDLFNENKAFMYLKVMEGLGVACIILREDEKLGWYNNNLVNQLWQSVVDENLQPNCDFTSGTLYRLFDEFDISTISEVLGLVKLCGHPSIEIYRGLNKLKERTHANIQVNAAAVNRTIGVMKRELIVNFRRKTNKFPRVDLTHIDIPRGLRRMVDRNISPDSTEGLRIMSGITIEHWALVGIMKNEEFDPIDNQLVLLKDKALGMTRSKVYTLLLSDNDTNHGAGLGPIEERRALLAFLLSDHFNISFRQYLDKYEHDEEWDHMVLNYLVIKLTAKELEEKPEGRMFGASPFEERNRRIVQEENTMRLMDNYFKDQLMTPDELQMLRKLFSFRHFNKMYPHHKLLQVSFDFSKWNNNMRAESIDTPASETIDKWYNTKIYGKTMKAYKSTLFYYKDMLRQDFWEGQLGGIEGLNQATWSVIFLCGIKQALEGLGVIYQLTVKGDDVRAALVIPDREYQAKGITKIRDSILTQLSLLCNDMGWQLNPHECFVSIAVIATSKQYQVNDTFLPAASKKIVKMESLSNLIFPTTEDMIASIFSTAHSACSQATTVLPAFTTALFIACRLLIREMWLTLTLSVEDVAILAMWPQCLGGPGSLPLQTFFVRGENDMLSISVSLLRSIMLSESQKMQRQVQNILSQDIKSSGDLTLLVTDPYSISLLTPERPNAVLRRMMREHMPRWVKNPDLKALLTIDTQQIRQEFMDHITSMRPYTAKVVTTMWETSPFYIIEEVLSKFMESSTIFAFFARGKAGRISTRSAHRALSRVLDAARKRKLYWARIIDSCGFPKDEWLGVPCDMYLNRKICTTRIVHNIRKSSWGFDIKGITYPSLVDQNIYCTPWDLTTKNPLWASSDVVTSILIETERSQYQTCDKTHHYSAAPGLMPWLGAQTASKLELPTISTRITSPAINKIMRLINLKVNADILGEEFIRTVDKIIKSITGLNINQLRELVPEAGGGHISHRVAINSFSTNTMPNSRPNLAQIVKLASDSGAALRGDTTNRTVNFAARHFYSIAIALWPLQSQLHLPPSYPTQLFTYFHNDIEKEPTYAICKWCCNDVDDGPIRFMNKTMPDLADFRYLSLVGCSEFEERTLRKNMAEALTGKIRRTAHHEVQNVNDPHLINVATHTLIRKLNKERMRIFEAAQGAQFACTPRAELLEILSVAMGIKSISSISLNIIRLLPSEHLYNAILSEVYNFCLNWMAVSIDPENLYQIDNIMDHLNPLSGLFDSLLSAQVLHKIQEGAITQGGIRDFKWTAGSRMSGGAAMKCFFVHHKEQIKRWITGEDVQVKVQIFMQREDDETIQQALEREYRRVVHAAINRANTTLVSFRISSHWRRIVRELNQSERLKLDIVGLFGEQYSNLKTSYSDQVCAFIVEHCIDDIIHSIGLMNIHEVSEFWAHSYMCIAVEKYMMQGEWIAGDLRFNDAESLIRLCDTKRFEDIEMDPISLEMLMESEFYIKWSSMMSSTELLYVHNIVMISMTTVPYDIINLCEALYNRFLRWLVLINERNIMVMTQDNAEIILKKSDAMAERVLEEHNIYLYHPDNERYSFIMNQNAGLCSLGAEGVHNLLLTLTKPLLHRGTPEEEHLVSDNYVGLRYEDQPPPDQFFIDATEFLRGSGIHNTSVSKYLEIIDKLNMHQALLDLGEDTCVVCLADGLGGVTARFLATYPQLVVIYNSMYYNTKTGKHASDAHENSPPIEVTSLPGHLMAESRLLWKGMYPGDLTREDVQHLVVNVVKTCNRMPSIITMDADIPWHDNLVTARKVWFGSLMVAAQVQHEATINIFKCFCVHHPVVYEFCHTVICLFSHVHLYRASYTRQRSTEFFLVFSEPRNLATLVEEVKMEEGGRWIFSRSLMIADYVMTHLDHIGNLYMRFRTLGENHVINLWHHLQTFVRSRAYPLDLTGSLMSLKITHPVMKTCLCMLLHDIQRSVSLSLNQANENLQDLHMQVKYKQMKQVGVSLSTGQPITSGWKGLQMSLRKYAKLQIIRDWISHHLSNRGEPNLYWSRGDIERTYTRLYTMLDPWKGYVAPVIVQNSLLVCCERFNDNWTMMMSSTVRKCQQMWGSILLCLAYVHNRDGLANDITTYLSHNISVERCCFMHSRSLFLPNKNWSIPPLAVSLSAPHCDWLPHTNDIPDIDTLLENRWLIRGSRTFAHASTEVVDPNLLEQIHILPDQVDEELMEAADEYK</sequence>
<evidence type="ECO:0000256" key="11">
    <source>
        <dbReference type="ARBA" id="ARBA00022953"/>
    </source>
</evidence>
<evidence type="ECO:0000256" key="4">
    <source>
        <dbReference type="ARBA" id="ARBA00022664"/>
    </source>
</evidence>
<evidence type="ECO:0000256" key="6">
    <source>
        <dbReference type="ARBA" id="ARBA00022691"/>
    </source>
</evidence>
<evidence type="ECO:0000313" key="22">
    <source>
        <dbReference type="EMBL" id="QPB73967.1"/>
    </source>
</evidence>
<dbReference type="GO" id="GO:0004482">
    <property type="term" value="F:mRNA 5'-cap (guanine-N7-)-methyltransferase activity"/>
    <property type="evidence" value="ECO:0007669"/>
    <property type="project" value="InterPro"/>
</dbReference>
<reference evidence="22" key="2">
    <citation type="submission" date="2020-09" db="EMBL/GenBank/DDBJ databases">
        <authorList>
            <person name="Kaefer S."/>
            <person name="Paraskevopoulou S."/>
            <person name="Zirkel F."/>
            <person name="Wieseke N."/>
            <person name="Donath A."/>
            <person name="Petersen M."/>
            <person name="Jones T.C."/>
            <person name="Liu S."/>
            <person name="Zhou X."/>
            <person name="Middendorf M."/>
            <person name="Junglen S."/>
            <person name="Misof B."/>
            <person name="Drosten C."/>
        </authorList>
    </citation>
    <scope>NUCLEOTIDE SEQUENCE</scope>
    <source>
        <strain evidence="22">OKIAV125</strain>
    </source>
</reference>
<evidence type="ECO:0000256" key="9">
    <source>
        <dbReference type="ARBA" id="ARBA00022840"/>
    </source>
</evidence>
<keyword evidence="7" id="KW-0548">Nucleotidyltransferase</keyword>
<keyword evidence="4" id="KW-0507">mRNA processing</keyword>
<evidence type="ECO:0000256" key="2">
    <source>
        <dbReference type="ARBA" id="ARBA00012494"/>
    </source>
</evidence>
<evidence type="ECO:0000256" key="7">
    <source>
        <dbReference type="ARBA" id="ARBA00022695"/>
    </source>
</evidence>
<evidence type="ECO:0000256" key="14">
    <source>
        <dbReference type="ARBA" id="ARBA00024494"/>
    </source>
</evidence>
<organism evidence="22">
    <name type="scientific">Hymenopteran chu-related virus OKIAV125</name>
    <dbReference type="NCBI Taxonomy" id="2789447"/>
    <lineage>
        <taxon>Viruses</taxon>
        <taxon>Riboviria</taxon>
        <taxon>Orthornavirae</taxon>
        <taxon>Negarnaviricota</taxon>
        <taxon>Haploviricotina</taxon>
        <taxon>Monjiviricetes</taxon>
        <taxon>Jingchuvirales</taxon>
        <taxon>Chuviridae</taxon>
    </lineage>
</organism>
<dbReference type="EMBL" id="MW039255">
    <property type="protein sequence ID" value="QPB73967.1"/>
    <property type="molecule type" value="Viral_cRNA"/>
</dbReference>
<keyword evidence="11" id="KW-0693">Viral RNA replication</keyword>
<keyword evidence="8" id="KW-0547">Nucleotide-binding</keyword>
<keyword evidence="12" id="KW-0506">mRNA capping</keyword>
<dbReference type="Pfam" id="PF14314">
    <property type="entry name" value="Methyltrans_Mon_2nd"/>
    <property type="match status" value="1"/>
</dbReference>
<evidence type="ECO:0000256" key="16">
    <source>
        <dbReference type="ARBA" id="ARBA00030436"/>
    </source>
</evidence>
<reference evidence="22" key="1">
    <citation type="journal article" date="2019" name="PLoS Pathog.">
        <title>Re-assessing the diversity of negative strand RNA viruses in insects.</title>
        <authorList>
            <person name="Kafer S."/>
            <person name="Paraskevopoulou S."/>
            <person name="Zirkel F."/>
            <person name="Wieseke N."/>
            <person name="Donath A."/>
            <person name="Petersen M."/>
            <person name="Jones T.C."/>
            <person name="Liu S."/>
            <person name="Zhou X."/>
            <person name="Middendorf M."/>
            <person name="Junglen S."/>
            <person name="Misof B."/>
            <person name="Drosten C."/>
        </authorList>
    </citation>
    <scope>NUCLEOTIDE SEQUENCE</scope>
    <source>
        <strain evidence="22">OKIAV125</strain>
    </source>
</reference>
<comment type="catalytic activity">
    <reaction evidence="15">
        <text>a 5'-end (5'-triphosphoguanosine)-(2'-O-methyladenylyl)-adenylyl-cytidylyl-adenosine in mRNA + S-adenosyl-L-methionine = a 5'-end (N(7)-methyl 5'-triphosphoguanosine)-(2'-O-methyladenylyl)-adenylyl-cytidylyl-adenosine in mRNA + S-adenosyl-L-homocysteine</text>
        <dbReference type="Rhea" id="RHEA:65440"/>
        <dbReference type="Rhea" id="RHEA-COMP:16798"/>
        <dbReference type="Rhea" id="RHEA-COMP:16801"/>
        <dbReference type="ChEBI" id="CHEBI:57856"/>
        <dbReference type="ChEBI" id="CHEBI:59789"/>
        <dbReference type="ChEBI" id="CHEBI:156482"/>
        <dbReference type="ChEBI" id="CHEBI:156483"/>
    </reaction>
</comment>
<keyword evidence="10" id="KW-0946">Virion</keyword>
<evidence type="ECO:0000256" key="13">
    <source>
        <dbReference type="ARBA" id="ARBA00023268"/>
    </source>
</evidence>
<keyword evidence="13" id="KW-0511">Multifunctional enzyme</keyword>
<dbReference type="GO" id="GO:0003968">
    <property type="term" value="F:RNA-directed RNA polymerase activity"/>
    <property type="evidence" value="ECO:0007669"/>
    <property type="project" value="UniProtKB-KW"/>
</dbReference>
<name>A0A7U3NUT6_9VIRU</name>
<accession>A0A7U3NUT6</accession>
<evidence type="ECO:0000256" key="18">
    <source>
        <dbReference type="ARBA" id="ARBA00047332"/>
    </source>
</evidence>
<dbReference type="InterPro" id="IPR039530">
    <property type="entry name" value="L_methyltransferase_rhabdo"/>
</dbReference>
<evidence type="ECO:0000259" key="21">
    <source>
        <dbReference type="PROSITE" id="PS50526"/>
    </source>
</evidence>
<evidence type="ECO:0000256" key="12">
    <source>
        <dbReference type="ARBA" id="ARBA00023042"/>
    </source>
</evidence>
<protein>
    <recommendedName>
        <fullName evidence="2">RNA-directed RNA polymerase</fullName>
        <ecNumber evidence="2">2.7.7.48</ecNumber>
    </recommendedName>
    <alternativeName>
        <fullName evidence="17">Replicase</fullName>
    </alternativeName>
    <alternativeName>
        <fullName evidence="16">Transcriptase</fullName>
    </alternativeName>
</protein>
<dbReference type="GO" id="GO:0044423">
    <property type="term" value="C:virion component"/>
    <property type="evidence" value="ECO:0007669"/>
    <property type="project" value="UniProtKB-KW"/>
</dbReference>
<evidence type="ECO:0000256" key="19">
    <source>
        <dbReference type="ARBA" id="ARBA00047370"/>
    </source>
</evidence>
<dbReference type="PROSITE" id="PS50526">
    <property type="entry name" value="RDRP_SSRNA_NEG_NONSEG"/>
    <property type="match status" value="1"/>
</dbReference>
<dbReference type="GO" id="GO:0005524">
    <property type="term" value="F:ATP binding"/>
    <property type="evidence" value="ECO:0007669"/>
    <property type="project" value="UniProtKB-KW"/>
</dbReference>
<dbReference type="Pfam" id="PF00946">
    <property type="entry name" value="Mononeg_RNA_pol"/>
    <property type="match status" value="1"/>
</dbReference>
<dbReference type="InterPro" id="IPR026890">
    <property type="entry name" value="Mononeg_mRNAcap"/>
</dbReference>
<keyword evidence="6" id="KW-0949">S-adenosyl-L-methionine</keyword>
<comment type="catalytic activity">
    <reaction evidence="18">
        <text>a 5'-end (5'-triphosphoguanosine)-adenylyl-adenylyl-cytidylyl-adenosine in mRNA + S-adenosyl-L-methionine = a 5'-end (5'-triphosphoguanosine)-(2'-O-methyladenylyl)-adenylyl-cytidylyl-adenosine in mRNA + S-adenosyl-L-homocysteine + H(+)</text>
        <dbReference type="Rhea" id="RHEA:65380"/>
        <dbReference type="Rhea" id="RHEA-COMP:16797"/>
        <dbReference type="Rhea" id="RHEA-COMP:16801"/>
        <dbReference type="ChEBI" id="CHEBI:15378"/>
        <dbReference type="ChEBI" id="CHEBI:57856"/>
        <dbReference type="ChEBI" id="CHEBI:59789"/>
        <dbReference type="ChEBI" id="CHEBI:156482"/>
        <dbReference type="ChEBI" id="CHEBI:156484"/>
    </reaction>
</comment>
<evidence type="ECO:0000256" key="15">
    <source>
        <dbReference type="ARBA" id="ARBA00024499"/>
    </source>
</evidence>
<evidence type="ECO:0000256" key="8">
    <source>
        <dbReference type="ARBA" id="ARBA00022741"/>
    </source>
</evidence>
<comment type="subcellular location">
    <subcellularLocation>
        <location evidence="1">Virion</location>
    </subcellularLocation>
</comment>
<evidence type="ECO:0000256" key="10">
    <source>
        <dbReference type="ARBA" id="ARBA00022844"/>
    </source>
</evidence>
<comment type="catalytic activity">
    <reaction evidence="19">
        <text>a 5'-end (5'-triphosphoguanosine)-adenylyl-adenylyl-cytidylyl-adenosine in mRNA + 2 S-adenosyl-L-methionine = a 5'-end (N(7)-methyl 5'-triphosphoguanosine)-(2'-O-methyladenylyl)-adenylyl-cytidylyl-adenosine in mRNA + 2 S-adenosyl-L-homocysteine + H(+)</text>
        <dbReference type="Rhea" id="RHEA:65376"/>
        <dbReference type="Rhea" id="RHEA-COMP:16797"/>
        <dbReference type="Rhea" id="RHEA-COMP:16798"/>
        <dbReference type="ChEBI" id="CHEBI:15378"/>
        <dbReference type="ChEBI" id="CHEBI:57856"/>
        <dbReference type="ChEBI" id="CHEBI:59789"/>
        <dbReference type="ChEBI" id="CHEBI:156483"/>
        <dbReference type="ChEBI" id="CHEBI:156484"/>
        <dbReference type="EC" id="2.1.1.375"/>
    </reaction>
</comment>
<evidence type="ECO:0000256" key="20">
    <source>
        <dbReference type="ARBA" id="ARBA00048548"/>
    </source>
</evidence>
<keyword evidence="5" id="KW-0808">Transferase</keyword>
<evidence type="ECO:0000256" key="5">
    <source>
        <dbReference type="ARBA" id="ARBA00022679"/>
    </source>
</evidence>
<keyword evidence="3" id="KW-0696">RNA-directed RNA polymerase</keyword>
<comment type="catalytic activity">
    <reaction evidence="20">
        <text>GTP + H2O = GDP + phosphate + H(+)</text>
        <dbReference type="Rhea" id="RHEA:19669"/>
        <dbReference type="ChEBI" id="CHEBI:15377"/>
        <dbReference type="ChEBI" id="CHEBI:15378"/>
        <dbReference type="ChEBI" id="CHEBI:37565"/>
        <dbReference type="ChEBI" id="CHEBI:43474"/>
        <dbReference type="ChEBI" id="CHEBI:58189"/>
    </reaction>
</comment>
<evidence type="ECO:0000256" key="17">
    <source>
        <dbReference type="ARBA" id="ARBA00031012"/>
    </source>
</evidence>
<dbReference type="EC" id="2.7.7.48" evidence="2"/>
<keyword evidence="9" id="KW-0067">ATP-binding</keyword>
<dbReference type="Pfam" id="PF14318">
    <property type="entry name" value="Mononeg_mRNAcap"/>
    <property type="match status" value="1"/>
</dbReference>
<proteinExistence type="predicted"/>